<evidence type="ECO:0000256" key="10">
    <source>
        <dbReference type="ARBA" id="ARBA00023015"/>
    </source>
</evidence>
<sequence length="637" mass="68561">MESLGLQTVTLSDGTTAYVQQAVKGEKLLEGQVIQLEDGTTAYIHQVTIQKESFSFEDGQPVQLEDGSMAYIHRTPKEGYDPSALEAVQLEDGTTAYIHHPVSEPSDSTILAVQTEVGLEDLAAEDEEGFSTDTVVALEQYANKVLHGSSAPHNGKGQQIGDRAFRCGYKGCGRLYTTAHHLKVHERAHTGDRPYRCDFPSCGKAFATGYGLKSHVRTHTGEKPYKCPEELCSKAFKTSGDLQKHVRTHTGERPFRCPFEGCGRSFTTSNIRKVHVRTHTGERPYTCPEPHCGRGFTSATNYKNHVRIHTGEKPYVCTVPGCGKRFTEYSSLYKHHVVHTHCKPYTCSSCGKTYRQTSTLAMHKRSAHGELEATEESEQALYEQQQQLEAASAAEESPPTKRAHIAYLSEVKEESNDIPTQVAMVTEEDGAPQVALITQDGAQQVETLGMGGASEQEDKLGGAPGLHAAASRGKVVGSRSASEMTFEDLSATMALCRGPGPQPSSLSQLTVSLSPEDLQALGSAISVVTQHGSTTLTIPSHHDELATAGTHTVTMVSADGTQTQPVTIITSGALVTEDSSVASLHHQQVALLATANGTHIAVQLEEQQTLEEAISVATAAMQQGTVTLETTVSESGC</sequence>
<keyword evidence="11" id="KW-0238">DNA-binding</keyword>
<dbReference type="FunFam" id="3.30.160.60:FF:000142">
    <property type="entry name" value="Putative zinc finger protein 143"/>
    <property type="match status" value="1"/>
</dbReference>
<dbReference type="PANTHER" id="PTHR23235">
    <property type="entry name" value="KRUEPPEL-LIKE TRANSCRIPTION FACTOR"/>
    <property type="match status" value="1"/>
</dbReference>
<feature type="compositionally biased region" description="Low complexity" evidence="17">
    <location>
        <begin position="379"/>
        <end position="397"/>
    </location>
</feature>
<evidence type="ECO:0000256" key="15">
    <source>
        <dbReference type="ARBA" id="ARBA00078483"/>
    </source>
</evidence>
<dbReference type="FunFam" id="3.30.160.60:FF:000071">
    <property type="entry name" value="Putative zinc finger protein 143"/>
    <property type="match status" value="1"/>
</dbReference>
<keyword evidence="9" id="KW-0832">Ubl conjugation</keyword>
<protein>
    <recommendedName>
        <fullName evidence="14">Zinc finger protein 76</fullName>
    </recommendedName>
    <alternativeName>
        <fullName evidence="15">Zinc finger protein 523</fullName>
    </alternativeName>
</protein>
<evidence type="ECO:0000256" key="16">
    <source>
        <dbReference type="PROSITE-ProRule" id="PRU00042"/>
    </source>
</evidence>
<keyword evidence="7 16" id="KW-0863">Zinc-finger</keyword>
<dbReference type="FunFam" id="3.30.160.60:FF:000072">
    <property type="entry name" value="zinc finger protein 143 isoform X1"/>
    <property type="match status" value="1"/>
</dbReference>
<dbReference type="InterPro" id="IPR036236">
    <property type="entry name" value="Znf_C2H2_sf"/>
</dbReference>
<dbReference type="FunFam" id="3.30.160.60:FF:000125">
    <property type="entry name" value="Putative zinc finger protein 143"/>
    <property type="match status" value="2"/>
</dbReference>
<dbReference type="FunFam" id="3.30.160.60:FF:004334">
    <property type="match status" value="1"/>
</dbReference>
<dbReference type="Gene3D" id="3.30.160.60">
    <property type="entry name" value="Classic Zinc Finger"/>
    <property type="match status" value="7"/>
</dbReference>
<evidence type="ECO:0000256" key="17">
    <source>
        <dbReference type="SAM" id="MobiDB-lite"/>
    </source>
</evidence>
<dbReference type="GO" id="GO:0008270">
    <property type="term" value="F:zinc ion binding"/>
    <property type="evidence" value="ECO:0007669"/>
    <property type="project" value="UniProtKB-KW"/>
</dbReference>
<feature type="domain" description="C2H2-type" evidence="18">
    <location>
        <begin position="165"/>
        <end position="194"/>
    </location>
</feature>
<evidence type="ECO:0000256" key="11">
    <source>
        <dbReference type="ARBA" id="ARBA00023125"/>
    </source>
</evidence>
<evidence type="ECO:0000256" key="9">
    <source>
        <dbReference type="ARBA" id="ARBA00022843"/>
    </source>
</evidence>
<comment type="function">
    <text evidence="1">May be involved in transcriptional regulation.</text>
</comment>
<name>A0AAW0IKC3_MYOGA</name>
<evidence type="ECO:0000256" key="14">
    <source>
        <dbReference type="ARBA" id="ARBA00068186"/>
    </source>
</evidence>
<dbReference type="GO" id="GO:0005634">
    <property type="term" value="C:nucleus"/>
    <property type="evidence" value="ECO:0007669"/>
    <property type="project" value="UniProtKB-SubCell"/>
</dbReference>
<evidence type="ECO:0000256" key="1">
    <source>
        <dbReference type="ARBA" id="ARBA00003767"/>
    </source>
</evidence>
<feature type="region of interest" description="Disordered" evidence="17">
    <location>
        <begin position="363"/>
        <end position="400"/>
    </location>
</feature>
<dbReference type="PROSITE" id="PS50157">
    <property type="entry name" value="ZINC_FINGER_C2H2_2"/>
    <property type="match status" value="7"/>
</dbReference>
<keyword evidence="5" id="KW-0479">Metal-binding</keyword>
<dbReference type="EMBL" id="JBBHLL010000118">
    <property type="protein sequence ID" value="KAK7814825.1"/>
    <property type="molecule type" value="Genomic_DNA"/>
</dbReference>
<proteinExistence type="inferred from homology"/>
<comment type="subcellular location">
    <subcellularLocation>
        <location evidence="2">Nucleus</location>
    </subcellularLocation>
</comment>
<evidence type="ECO:0000256" key="13">
    <source>
        <dbReference type="ARBA" id="ARBA00023242"/>
    </source>
</evidence>
<keyword evidence="8" id="KW-0862">Zinc</keyword>
<evidence type="ECO:0000313" key="20">
    <source>
        <dbReference type="Proteomes" id="UP001488838"/>
    </source>
</evidence>
<evidence type="ECO:0000256" key="12">
    <source>
        <dbReference type="ARBA" id="ARBA00023163"/>
    </source>
</evidence>
<dbReference type="AlphaFoldDB" id="A0AAW0IKC3"/>
<dbReference type="GO" id="GO:0003677">
    <property type="term" value="F:DNA binding"/>
    <property type="evidence" value="ECO:0007669"/>
    <property type="project" value="UniProtKB-KW"/>
</dbReference>
<keyword evidence="13" id="KW-0539">Nucleus</keyword>
<evidence type="ECO:0000259" key="18">
    <source>
        <dbReference type="PROSITE" id="PS50157"/>
    </source>
</evidence>
<comment type="caution">
    <text evidence="19">The sequence shown here is derived from an EMBL/GenBank/DDBJ whole genome shotgun (WGS) entry which is preliminary data.</text>
</comment>
<feature type="domain" description="C2H2-type" evidence="18">
    <location>
        <begin position="255"/>
        <end position="284"/>
    </location>
</feature>
<dbReference type="Pfam" id="PF00096">
    <property type="entry name" value="zf-C2H2"/>
    <property type="match status" value="5"/>
</dbReference>
<keyword evidence="20" id="KW-1185">Reference proteome</keyword>
<dbReference type="SMART" id="SM00355">
    <property type="entry name" value="ZnF_C2H2"/>
    <property type="match status" value="7"/>
</dbReference>
<feature type="domain" description="C2H2-type" evidence="18">
    <location>
        <begin position="345"/>
        <end position="373"/>
    </location>
</feature>
<evidence type="ECO:0000256" key="4">
    <source>
        <dbReference type="ARBA" id="ARBA00022499"/>
    </source>
</evidence>
<keyword evidence="10" id="KW-0805">Transcription regulation</keyword>
<keyword evidence="4" id="KW-1017">Isopeptide bond</keyword>
<evidence type="ECO:0000256" key="2">
    <source>
        <dbReference type="ARBA" id="ARBA00004123"/>
    </source>
</evidence>
<dbReference type="Proteomes" id="UP001488838">
    <property type="component" value="Unassembled WGS sequence"/>
</dbReference>
<feature type="domain" description="C2H2-type" evidence="18">
    <location>
        <begin position="285"/>
        <end position="314"/>
    </location>
</feature>
<dbReference type="SUPFAM" id="SSF57667">
    <property type="entry name" value="beta-beta-alpha zinc fingers"/>
    <property type="match status" value="4"/>
</dbReference>
<dbReference type="InterPro" id="IPR013087">
    <property type="entry name" value="Znf_C2H2_type"/>
</dbReference>
<evidence type="ECO:0000313" key="19">
    <source>
        <dbReference type="EMBL" id="KAK7814825.1"/>
    </source>
</evidence>
<evidence type="ECO:0000256" key="5">
    <source>
        <dbReference type="ARBA" id="ARBA00022723"/>
    </source>
</evidence>
<dbReference type="PROSITE" id="PS00028">
    <property type="entry name" value="ZINC_FINGER_C2H2_1"/>
    <property type="match status" value="7"/>
</dbReference>
<comment type="similarity">
    <text evidence="3">Belongs to the krueppel C2H2-type zinc-finger protein family.</text>
</comment>
<accession>A0AAW0IKC3</accession>
<evidence type="ECO:0000256" key="6">
    <source>
        <dbReference type="ARBA" id="ARBA00022737"/>
    </source>
</evidence>
<dbReference type="FunFam" id="3.30.160.60:FF:000236">
    <property type="entry name" value="zinc finger protein 143 isoform X1"/>
    <property type="match status" value="1"/>
</dbReference>
<organism evidence="19 20">
    <name type="scientific">Myodes glareolus</name>
    <name type="common">Bank vole</name>
    <name type="synonym">Clethrionomys glareolus</name>
    <dbReference type="NCBI Taxonomy" id="447135"/>
    <lineage>
        <taxon>Eukaryota</taxon>
        <taxon>Metazoa</taxon>
        <taxon>Chordata</taxon>
        <taxon>Craniata</taxon>
        <taxon>Vertebrata</taxon>
        <taxon>Euteleostomi</taxon>
        <taxon>Mammalia</taxon>
        <taxon>Eutheria</taxon>
        <taxon>Euarchontoglires</taxon>
        <taxon>Glires</taxon>
        <taxon>Rodentia</taxon>
        <taxon>Myomorpha</taxon>
        <taxon>Muroidea</taxon>
        <taxon>Cricetidae</taxon>
        <taxon>Arvicolinae</taxon>
        <taxon>Myodes</taxon>
    </lineage>
</organism>
<gene>
    <name evidence="19" type="ORF">U0070_026326</name>
</gene>
<feature type="domain" description="C2H2-type" evidence="18">
    <location>
        <begin position="195"/>
        <end position="224"/>
    </location>
</feature>
<feature type="domain" description="C2H2-type" evidence="18">
    <location>
        <begin position="315"/>
        <end position="344"/>
    </location>
</feature>
<evidence type="ECO:0000256" key="3">
    <source>
        <dbReference type="ARBA" id="ARBA00006991"/>
    </source>
</evidence>
<reference evidence="19 20" key="1">
    <citation type="journal article" date="2023" name="bioRxiv">
        <title>Conserved and derived expression patterns and positive selection on dental genes reveal complex evolutionary context of ever-growing rodent molars.</title>
        <authorList>
            <person name="Calamari Z.T."/>
            <person name="Song A."/>
            <person name="Cohen E."/>
            <person name="Akter M."/>
            <person name="Roy R.D."/>
            <person name="Hallikas O."/>
            <person name="Christensen M.M."/>
            <person name="Li P."/>
            <person name="Marangoni P."/>
            <person name="Jernvall J."/>
            <person name="Klein O.D."/>
        </authorList>
    </citation>
    <scope>NUCLEOTIDE SEQUENCE [LARGE SCALE GENOMIC DNA]</scope>
    <source>
        <strain evidence="19">V071</strain>
    </source>
</reference>
<keyword evidence="12" id="KW-0804">Transcription</keyword>
<feature type="domain" description="C2H2-type" evidence="18">
    <location>
        <begin position="225"/>
        <end position="254"/>
    </location>
</feature>
<evidence type="ECO:0000256" key="8">
    <source>
        <dbReference type="ARBA" id="ARBA00022833"/>
    </source>
</evidence>
<evidence type="ECO:0000256" key="7">
    <source>
        <dbReference type="ARBA" id="ARBA00022771"/>
    </source>
</evidence>
<keyword evidence="6" id="KW-0677">Repeat</keyword>